<dbReference type="Pfam" id="PF01850">
    <property type="entry name" value="PIN"/>
    <property type="match status" value="1"/>
</dbReference>
<keyword evidence="3 8" id="KW-0540">Nuclease</keyword>
<evidence type="ECO:0000256" key="8">
    <source>
        <dbReference type="HAMAP-Rule" id="MF_00265"/>
    </source>
</evidence>
<evidence type="ECO:0000256" key="2">
    <source>
        <dbReference type="ARBA" id="ARBA00022649"/>
    </source>
</evidence>
<dbReference type="PANTHER" id="PTHR33653:SF1">
    <property type="entry name" value="RIBONUCLEASE VAPC2"/>
    <property type="match status" value="1"/>
</dbReference>
<comment type="caution">
    <text evidence="10">The sequence shown here is derived from an EMBL/GenBank/DDBJ whole genome shotgun (WGS) entry which is preliminary data.</text>
</comment>
<comment type="similarity">
    <text evidence="7 8">Belongs to the PINc/VapC protein family.</text>
</comment>
<dbReference type="InterPro" id="IPR022907">
    <property type="entry name" value="VapC_family"/>
</dbReference>
<dbReference type="GO" id="GO:0004540">
    <property type="term" value="F:RNA nuclease activity"/>
    <property type="evidence" value="ECO:0007669"/>
    <property type="project" value="InterPro"/>
</dbReference>
<evidence type="ECO:0000256" key="7">
    <source>
        <dbReference type="ARBA" id="ARBA00038093"/>
    </source>
</evidence>
<dbReference type="OrthoDB" id="532510at2"/>
<keyword evidence="2 8" id="KW-1277">Toxin-antitoxin system</keyword>
<keyword evidence="5 8" id="KW-0378">Hydrolase</keyword>
<dbReference type="Proteomes" id="UP000035721">
    <property type="component" value="Unassembled WGS sequence"/>
</dbReference>
<dbReference type="InterPro" id="IPR029060">
    <property type="entry name" value="PIN-like_dom_sf"/>
</dbReference>
<dbReference type="SUPFAM" id="SSF88723">
    <property type="entry name" value="PIN domain-like"/>
    <property type="match status" value="1"/>
</dbReference>
<dbReference type="PANTHER" id="PTHR33653">
    <property type="entry name" value="RIBONUCLEASE VAPC2"/>
    <property type="match status" value="1"/>
</dbReference>
<dbReference type="Gene3D" id="3.40.50.1010">
    <property type="entry name" value="5'-nuclease"/>
    <property type="match status" value="1"/>
</dbReference>
<evidence type="ECO:0000256" key="3">
    <source>
        <dbReference type="ARBA" id="ARBA00022722"/>
    </source>
</evidence>
<reference evidence="10 11" key="1">
    <citation type="journal article" date="2013" name="ISME J.">
        <title>A metabolic model for members of the genus Tetrasphaera involved in enhanced biological phosphorus removal.</title>
        <authorList>
            <person name="Kristiansen R."/>
            <person name="Nguyen H.T.T."/>
            <person name="Saunders A.M."/>
            <person name="Nielsen J.L."/>
            <person name="Wimmer R."/>
            <person name="Le V.Q."/>
            <person name="McIlroy S.J."/>
            <person name="Petrovski S."/>
            <person name="Seviour R.J."/>
            <person name="Calteau A."/>
            <person name="Nielsen K.L."/>
            <person name="Nielsen P.H."/>
        </authorList>
    </citation>
    <scope>NUCLEOTIDE SEQUENCE [LARGE SCALE GENOMIC DNA]</scope>
    <source>
        <strain evidence="10 11">T1-X7</strain>
    </source>
</reference>
<feature type="binding site" evidence="8">
    <location>
        <position position="93"/>
    </location>
    <ligand>
        <name>Mg(2+)</name>
        <dbReference type="ChEBI" id="CHEBI:18420"/>
    </ligand>
</feature>
<dbReference type="EC" id="3.1.-.-" evidence="8"/>
<protein>
    <recommendedName>
        <fullName evidence="8">Ribonuclease VapC</fullName>
        <shortName evidence="8">RNase VapC</shortName>
        <ecNumber evidence="8">3.1.-.-</ecNumber>
    </recommendedName>
    <alternativeName>
        <fullName evidence="8">Toxin VapC</fullName>
    </alternativeName>
</protein>
<keyword evidence="8" id="KW-0800">Toxin</keyword>
<feature type="binding site" evidence="8">
    <location>
        <position position="6"/>
    </location>
    <ligand>
        <name>Mg(2+)</name>
        <dbReference type="ChEBI" id="CHEBI:18420"/>
    </ligand>
</feature>
<dbReference type="AlphaFoldDB" id="A0A077LV23"/>
<evidence type="ECO:0000256" key="4">
    <source>
        <dbReference type="ARBA" id="ARBA00022723"/>
    </source>
</evidence>
<feature type="domain" description="PIN" evidence="9">
    <location>
        <begin position="4"/>
        <end position="112"/>
    </location>
</feature>
<gene>
    <name evidence="8" type="primary">vapC</name>
    <name evidence="10" type="ORF">BN12_10007</name>
</gene>
<evidence type="ECO:0000256" key="6">
    <source>
        <dbReference type="ARBA" id="ARBA00022842"/>
    </source>
</evidence>
<dbReference type="InterPro" id="IPR002716">
    <property type="entry name" value="PIN_dom"/>
</dbReference>
<sequence>MLHVLDSTVLIDFLRGRPAVARVAQVRARGDVLATTAVNVEEIVRGLRPSETDAAQALFEGLDVLPVNGAAGWTAGAWRREFAQRGVTLYQADCLVAAVTHGAGGVLVTGNPKDFPMLDVVHWPVGT</sequence>
<dbReference type="InterPro" id="IPR050556">
    <property type="entry name" value="Type_II_TA_system_RNase"/>
</dbReference>
<dbReference type="GO" id="GO:0090729">
    <property type="term" value="F:toxin activity"/>
    <property type="evidence" value="ECO:0007669"/>
    <property type="project" value="UniProtKB-KW"/>
</dbReference>
<dbReference type="GO" id="GO:0000287">
    <property type="term" value="F:magnesium ion binding"/>
    <property type="evidence" value="ECO:0007669"/>
    <property type="project" value="UniProtKB-UniRule"/>
</dbReference>
<evidence type="ECO:0000256" key="5">
    <source>
        <dbReference type="ARBA" id="ARBA00022801"/>
    </source>
</evidence>
<keyword evidence="11" id="KW-1185">Reference proteome</keyword>
<dbReference type="EMBL" id="CAJB01000001">
    <property type="protein sequence ID" value="CCH75860.1"/>
    <property type="molecule type" value="Genomic_DNA"/>
</dbReference>
<dbReference type="STRING" id="1194083.BN12_10007"/>
<evidence type="ECO:0000256" key="1">
    <source>
        <dbReference type="ARBA" id="ARBA00001946"/>
    </source>
</evidence>
<dbReference type="HAMAP" id="MF_00265">
    <property type="entry name" value="VapC_Nob1"/>
    <property type="match status" value="1"/>
</dbReference>
<accession>A0A077LV23</accession>
<dbReference type="GO" id="GO:0016787">
    <property type="term" value="F:hydrolase activity"/>
    <property type="evidence" value="ECO:0007669"/>
    <property type="project" value="UniProtKB-KW"/>
</dbReference>
<keyword evidence="4 8" id="KW-0479">Metal-binding</keyword>
<comment type="cofactor">
    <cofactor evidence="1 8">
        <name>Mg(2+)</name>
        <dbReference type="ChEBI" id="CHEBI:18420"/>
    </cofactor>
</comment>
<evidence type="ECO:0000259" key="9">
    <source>
        <dbReference type="Pfam" id="PF01850"/>
    </source>
</evidence>
<evidence type="ECO:0000313" key="10">
    <source>
        <dbReference type="EMBL" id="CCH75860.1"/>
    </source>
</evidence>
<comment type="function">
    <text evidence="8">Toxic component of a toxin-antitoxin (TA) system. An RNase.</text>
</comment>
<keyword evidence="6 8" id="KW-0460">Magnesium</keyword>
<dbReference type="RefSeq" id="WP_048549498.1">
    <property type="nucleotide sequence ID" value="NZ_HF570958.1"/>
</dbReference>
<name>A0A077LV23_9MICO</name>
<proteinExistence type="inferred from homology"/>
<evidence type="ECO:0000313" key="11">
    <source>
        <dbReference type="Proteomes" id="UP000035721"/>
    </source>
</evidence>
<organism evidence="10 11">
    <name type="scientific">Nostocoides japonicum T1-X7</name>
    <dbReference type="NCBI Taxonomy" id="1194083"/>
    <lineage>
        <taxon>Bacteria</taxon>
        <taxon>Bacillati</taxon>
        <taxon>Actinomycetota</taxon>
        <taxon>Actinomycetes</taxon>
        <taxon>Micrococcales</taxon>
        <taxon>Intrasporangiaceae</taxon>
        <taxon>Nostocoides</taxon>
    </lineage>
</organism>